<dbReference type="Pfam" id="PF00150">
    <property type="entry name" value="Cellulase"/>
    <property type="match status" value="1"/>
</dbReference>
<dbReference type="KEGG" id="sapo:SAPIO_CDS10360"/>
<dbReference type="OMA" id="NYMRYND"/>
<dbReference type="Gene3D" id="3.20.20.80">
    <property type="entry name" value="Glycosidases"/>
    <property type="match status" value="1"/>
</dbReference>
<keyword evidence="5 6" id="KW-0326">Glycosidase</keyword>
<feature type="signal peptide" evidence="7">
    <location>
        <begin position="1"/>
        <end position="16"/>
    </location>
</feature>
<keyword evidence="7" id="KW-0732">Signal</keyword>
<evidence type="ECO:0000256" key="5">
    <source>
        <dbReference type="ARBA" id="ARBA00023295"/>
    </source>
</evidence>
<comment type="similarity">
    <text evidence="2 6">Belongs to the glycosyl hydrolase 5 (cellulase A) family.</text>
</comment>
<keyword evidence="4 6" id="KW-0378">Hydrolase</keyword>
<evidence type="ECO:0000256" key="1">
    <source>
        <dbReference type="ARBA" id="ARBA00000966"/>
    </source>
</evidence>
<feature type="chain" id="PRO_5001775028" description="cellulase" evidence="7">
    <location>
        <begin position="17"/>
        <end position="380"/>
    </location>
</feature>
<dbReference type="HOGENOM" id="CLU_029718_2_0_1"/>
<dbReference type="VEuPathDB" id="FungiDB:SAPIO_CDS10360"/>
<dbReference type="PROSITE" id="PS00659">
    <property type="entry name" value="GLYCOSYL_HYDROL_F5"/>
    <property type="match status" value="1"/>
</dbReference>
<dbReference type="EC" id="3.2.1.4" evidence="3"/>
<evidence type="ECO:0000313" key="10">
    <source>
        <dbReference type="Proteomes" id="UP000028545"/>
    </source>
</evidence>
<reference evidence="9 10" key="1">
    <citation type="journal article" date="2014" name="Genome Announc.">
        <title>Draft genome sequence of the pathogenic fungus Scedosporium apiospermum.</title>
        <authorList>
            <person name="Vandeputte P."/>
            <person name="Ghamrawi S."/>
            <person name="Rechenmann M."/>
            <person name="Iltis A."/>
            <person name="Giraud S."/>
            <person name="Fleury M."/>
            <person name="Thornton C."/>
            <person name="Delhaes L."/>
            <person name="Meyer W."/>
            <person name="Papon N."/>
            <person name="Bouchara J.P."/>
        </authorList>
    </citation>
    <scope>NUCLEOTIDE SEQUENCE [LARGE SCALE GENOMIC DNA]</scope>
    <source>
        <strain evidence="9 10">IHEM 14462</strain>
    </source>
</reference>
<dbReference type="SUPFAM" id="SSF51445">
    <property type="entry name" value="(Trans)glycosidases"/>
    <property type="match status" value="1"/>
</dbReference>
<dbReference type="InterPro" id="IPR001547">
    <property type="entry name" value="Glyco_hydro_5"/>
</dbReference>
<name>A0A084FV85_PSEDA</name>
<dbReference type="AlphaFoldDB" id="A0A084FV85"/>
<comment type="caution">
    <text evidence="9">The sequence shown here is derived from an EMBL/GenBank/DDBJ whole genome shotgun (WGS) entry which is preliminary data.</text>
</comment>
<proteinExistence type="inferred from homology"/>
<evidence type="ECO:0000256" key="7">
    <source>
        <dbReference type="SAM" id="SignalP"/>
    </source>
</evidence>
<dbReference type="GO" id="GO:0009251">
    <property type="term" value="P:glucan catabolic process"/>
    <property type="evidence" value="ECO:0007669"/>
    <property type="project" value="TreeGrafter"/>
</dbReference>
<evidence type="ECO:0000256" key="2">
    <source>
        <dbReference type="ARBA" id="ARBA00005641"/>
    </source>
</evidence>
<dbReference type="PANTHER" id="PTHR34142:SF1">
    <property type="entry name" value="GLYCOSIDE HYDROLASE FAMILY 5 DOMAIN-CONTAINING PROTEIN"/>
    <property type="match status" value="1"/>
</dbReference>
<dbReference type="Proteomes" id="UP000028545">
    <property type="component" value="Unassembled WGS sequence"/>
</dbReference>
<comment type="catalytic activity">
    <reaction evidence="1">
        <text>Endohydrolysis of (1-&gt;4)-beta-D-glucosidic linkages in cellulose, lichenin and cereal beta-D-glucans.</text>
        <dbReference type="EC" id="3.2.1.4"/>
    </reaction>
</comment>
<accession>A0A084FV85</accession>
<evidence type="ECO:0000313" key="9">
    <source>
        <dbReference type="EMBL" id="KEZ38997.1"/>
    </source>
</evidence>
<evidence type="ECO:0000256" key="4">
    <source>
        <dbReference type="ARBA" id="ARBA00022801"/>
    </source>
</evidence>
<dbReference type="PANTHER" id="PTHR34142">
    <property type="entry name" value="ENDO-BETA-1,4-GLUCANASE A"/>
    <property type="match status" value="1"/>
</dbReference>
<dbReference type="GO" id="GO:0008810">
    <property type="term" value="F:cellulase activity"/>
    <property type="evidence" value="ECO:0007669"/>
    <property type="project" value="UniProtKB-EC"/>
</dbReference>
<evidence type="ECO:0000259" key="8">
    <source>
        <dbReference type="Pfam" id="PF00150"/>
    </source>
</evidence>
<dbReference type="OrthoDB" id="5823761at2759"/>
<feature type="domain" description="Glycoside hydrolase family 5" evidence="8">
    <location>
        <begin position="41"/>
        <end position="322"/>
    </location>
</feature>
<gene>
    <name evidence="9" type="ORF">SAPIO_CDS10360</name>
</gene>
<dbReference type="InterPro" id="IPR018087">
    <property type="entry name" value="Glyco_hydro_5_CS"/>
</dbReference>
<sequence>MKVSTILSALAATASGKILFAGVAESSGEFGLWSPDSTPGTGLPGTFGKEYAFIDEKAVDVFVDEHKVNLFRVAFALERMCPLEYGLGAKFDETHFGHYKDAIDYITVTKGAYAILDPHNYMRYNDPSQQPMTGSVIGNTTDAKAATTKQFAEFWTELASRFKDNERVMFGIMNEPHDMPTKLVFDNNQAAVDAIRAAGAKNLILVPGAQWSGGHSWTENWGGDLLPNSDFMHKINDPENNFVLDVHEYLDEDYSGTHTECVNSYPEHLADLTAWLKKNNLKAMITEFGGSNTTSCEKLLGEALEYMEENEEYVGWTAWAAGPFWGPNSPCCTDQAQLGSLEPGSQAAGGGPSLYETIWKKVFQPRIPKTLQWEGPAVIN</sequence>
<evidence type="ECO:0000256" key="6">
    <source>
        <dbReference type="RuleBase" id="RU361153"/>
    </source>
</evidence>
<keyword evidence="10" id="KW-1185">Reference proteome</keyword>
<dbReference type="GeneID" id="27719549"/>
<dbReference type="InterPro" id="IPR017853">
    <property type="entry name" value="GH"/>
</dbReference>
<evidence type="ECO:0000256" key="3">
    <source>
        <dbReference type="ARBA" id="ARBA00012601"/>
    </source>
</evidence>
<organism evidence="9 10">
    <name type="scientific">Pseudallescheria apiosperma</name>
    <name type="common">Scedosporium apiospermum</name>
    <dbReference type="NCBI Taxonomy" id="563466"/>
    <lineage>
        <taxon>Eukaryota</taxon>
        <taxon>Fungi</taxon>
        <taxon>Dikarya</taxon>
        <taxon>Ascomycota</taxon>
        <taxon>Pezizomycotina</taxon>
        <taxon>Sordariomycetes</taxon>
        <taxon>Hypocreomycetidae</taxon>
        <taxon>Microascales</taxon>
        <taxon>Microascaceae</taxon>
        <taxon>Scedosporium</taxon>
    </lineage>
</organism>
<dbReference type="RefSeq" id="XP_016638796.1">
    <property type="nucleotide sequence ID" value="XM_016783959.1"/>
</dbReference>
<dbReference type="EMBL" id="JOWA01000165">
    <property type="protein sequence ID" value="KEZ38997.1"/>
    <property type="molecule type" value="Genomic_DNA"/>
</dbReference>
<protein>
    <recommendedName>
        <fullName evidence="3">cellulase</fullName>
        <ecNumber evidence="3">3.2.1.4</ecNumber>
    </recommendedName>
</protein>